<gene>
    <name evidence="7" type="ORF">ACHAXA_010772</name>
</gene>
<feature type="domain" description="Aspartyl/asparaginy/proline hydroxylase" evidence="6">
    <location>
        <begin position="209"/>
        <end position="368"/>
    </location>
</feature>
<feature type="region of interest" description="Disordered" evidence="4">
    <location>
        <begin position="419"/>
        <end position="467"/>
    </location>
</feature>
<accession>A0ABD3R4Q1</accession>
<feature type="compositionally biased region" description="Low complexity" evidence="4">
    <location>
        <begin position="64"/>
        <end position="73"/>
    </location>
</feature>
<keyword evidence="5" id="KW-0732">Signal</keyword>
<organism evidence="7 8">
    <name type="scientific">Cyclostephanos tholiformis</name>
    <dbReference type="NCBI Taxonomy" id="382380"/>
    <lineage>
        <taxon>Eukaryota</taxon>
        <taxon>Sar</taxon>
        <taxon>Stramenopiles</taxon>
        <taxon>Ochrophyta</taxon>
        <taxon>Bacillariophyta</taxon>
        <taxon>Coscinodiscophyceae</taxon>
        <taxon>Thalassiosirophycidae</taxon>
        <taxon>Stephanodiscales</taxon>
        <taxon>Stephanodiscaceae</taxon>
        <taxon>Cyclostephanos</taxon>
    </lineage>
</organism>
<evidence type="ECO:0000259" key="6">
    <source>
        <dbReference type="Pfam" id="PF05118"/>
    </source>
</evidence>
<evidence type="ECO:0000313" key="8">
    <source>
        <dbReference type="Proteomes" id="UP001530377"/>
    </source>
</evidence>
<dbReference type="InterPro" id="IPR051821">
    <property type="entry name" value="Asp/Asn_beta-hydroxylase"/>
</dbReference>
<dbReference type="InterPro" id="IPR007803">
    <property type="entry name" value="Asp/Arg/Pro-Hydrxlase"/>
</dbReference>
<proteinExistence type="inferred from homology"/>
<comment type="caution">
    <text evidence="7">The sequence shown here is derived from an EMBL/GenBank/DDBJ whole genome shotgun (WGS) entry which is preliminary data.</text>
</comment>
<dbReference type="Pfam" id="PF05118">
    <property type="entry name" value="Asp_Arg_Hydrox"/>
    <property type="match status" value="1"/>
</dbReference>
<dbReference type="PANTHER" id="PTHR46332:SF5">
    <property type="entry name" value="ASPARTATE BETA-HYDROXYLASE DOMAIN CONTAINING 2"/>
    <property type="match status" value="1"/>
</dbReference>
<feature type="signal peptide" evidence="5">
    <location>
        <begin position="1"/>
        <end position="21"/>
    </location>
</feature>
<dbReference type="Gene3D" id="2.60.120.330">
    <property type="entry name" value="B-lactam Antibiotic, Isopenicillin N Synthase, Chain"/>
    <property type="match status" value="1"/>
</dbReference>
<dbReference type="EMBL" id="JALLPB020000564">
    <property type="protein sequence ID" value="KAL3807970.1"/>
    <property type="molecule type" value="Genomic_DNA"/>
</dbReference>
<keyword evidence="3" id="KW-0560">Oxidoreductase</keyword>
<feature type="chain" id="PRO_5044755526" description="Aspartyl/asparaginy/proline hydroxylase domain-containing protein" evidence="5">
    <location>
        <begin position="22"/>
        <end position="467"/>
    </location>
</feature>
<evidence type="ECO:0000256" key="3">
    <source>
        <dbReference type="ARBA" id="ARBA00023002"/>
    </source>
</evidence>
<evidence type="ECO:0000313" key="7">
    <source>
        <dbReference type="EMBL" id="KAL3807970.1"/>
    </source>
</evidence>
<dbReference type="GO" id="GO:0051213">
    <property type="term" value="F:dioxygenase activity"/>
    <property type="evidence" value="ECO:0007669"/>
    <property type="project" value="UniProtKB-KW"/>
</dbReference>
<sequence length="467" mass="50534">MTTARLILLSFAACILRSSSGFVTINGGGDIVPSPAPQSSRHRGSQSNALGSIARGDYDDGRTKSTTTKSTSTASIDDINRTTTTPPPQYSIDSVSSSTSNVPLLPSHTLAGRVERALLSRFSNGGIERVLASWRYLDAGYDHREYVGDRQDPPVSEGDRRVSRCYQHAPSYVPGLRAKTWWDVNDPHGVLGGTSGGKWAKSLSGSYDAIRDEFVEVALNSDALVRGGGGNNVWAGALTSDAESYGEGWKTLVLLNRGQWDDANARLFPVTSRAIRTSGVPAVEAFFASMEPRSRIKPHSDFTNFVLTCHLPLIVPENGNNKCRLTVGDETRQWIEGRLALFDTSIYHDACNDSDSIRYILMMRVWHPDLSEMEREALQFVYDCLEVPELLSEDANIAAGAARRVASLREFPLGRDSLRNRDGGGFGGGRRRRAGRGGGGSTGDNDGGGFSTSKSRRKKGGGKGLTP</sequence>
<comment type="similarity">
    <text evidence="1">Belongs to the aspartyl/asparaginyl beta-hydroxylase family.</text>
</comment>
<protein>
    <recommendedName>
        <fullName evidence="6">Aspartyl/asparaginy/proline hydroxylase domain-containing protein</fullName>
    </recommendedName>
</protein>
<dbReference type="PANTHER" id="PTHR46332">
    <property type="entry name" value="ASPARTATE BETA-HYDROXYLASE DOMAIN-CONTAINING PROTEIN 2"/>
    <property type="match status" value="1"/>
</dbReference>
<name>A0ABD3R4Q1_9STRA</name>
<dbReference type="SUPFAM" id="SSF51197">
    <property type="entry name" value="Clavaminate synthase-like"/>
    <property type="match status" value="1"/>
</dbReference>
<feature type="compositionally biased region" description="Gly residues" evidence="4">
    <location>
        <begin position="436"/>
        <end position="450"/>
    </location>
</feature>
<reference evidence="7 8" key="1">
    <citation type="submission" date="2024-10" db="EMBL/GenBank/DDBJ databases">
        <title>Updated reference genomes for cyclostephanoid diatoms.</title>
        <authorList>
            <person name="Roberts W.R."/>
            <person name="Alverson A.J."/>
        </authorList>
    </citation>
    <scope>NUCLEOTIDE SEQUENCE [LARGE SCALE GENOMIC DNA]</scope>
    <source>
        <strain evidence="7 8">AJA228-03</strain>
    </source>
</reference>
<dbReference type="InterPro" id="IPR027443">
    <property type="entry name" value="IPNS-like_sf"/>
</dbReference>
<keyword evidence="8" id="KW-1185">Reference proteome</keyword>
<dbReference type="AlphaFoldDB" id="A0ABD3R4Q1"/>
<evidence type="ECO:0000256" key="1">
    <source>
        <dbReference type="ARBA" id="ARBA00007730"/>
    </source>
</evidence>
<feature type="region of interest" description="Disordered" evidence="4">
    <location>
        <begin position="33"/>
        <end position="98"/>
    </location>
</feature>
<evidence type="ECO:0000256" key="5">
    <source>
        <dbReference type="SAM" id="SignalP"/>
    </source>
</evidence>
<dbReference type="Proteomes" id="UP001530377">
    <property type="component" value="Unassembled WGS sequence"/>
</dbReference>
<evidence type="ECO:0000256" key="2">
    <source>
        <dbReference type="ARBA" id="ARBA00022964"/>
    </source>
</evidence>
<keyword evidence="2" id="KW-0223">Dioxygenase</keyword>
<evidence type="ECO:0000256" key="4">
    <source>
        <dbReference type="SAM" id="MobiDB-lite"/>
    </source>
</evidence>